<organism evidence="3">
    <name type="scientific">Staphylococcus epidermidis</name>
    <dbReference type="NCBI Taxonomy" id="1282"/>
    <lineage>
        <taxon>Bacteria</taxon>
        <taxon>Bacillati</taxon>
        <taxon>Bacillota</taxon>
        <taxon>Bacilli</taxon>
        <taxon>Bacillales</taxon>
        <taxon>Staphylococcaceae</taxon>
        <taxon>Staphylococcus</taxon>
    </lineage>
</organism>
<feature type="domain" description="DUF418" evidence="2">
    <location>
        <begin position="171"/>
        <end position="318"/>
    </location>
</feature>
<evidence type="ECO:0000313" key="3">
    <source>
        <dbReference type="EMBL" id="QRX38752.1"/>
    </source>
</evidence>
<dbReference type="AlphaFoldDB" id="A0A8B5RSK6"/>
<feature type="transmembrane region" description="Helical" evidence="1">
    <location>
        <begin position="185"/>
        <end position="206"/>
    </location>
</feature>
<keyword evidence="1" id="KW-0812">Transmembrane</keyword>
<keyword evidence="1" id="KW-1133">Transmembrane helix</keyword>
<keyword evidence="3" id="KW-0614">Plasmid</keyword>
<geneLocation type="plasmid" evidence="3">
    <name>pSE456_1</name>
</geneLocation>
<feature type="transmembrane region" description="Helical" evidence="1">
    <location>
        <begin position="58"/>
        <end position="74"/>
    </location>
</feature>
<feature type="transmembrane region" description="Helical" evidence="1">
    <location>
        <begin position="94"/>
        <end position="118"/>
    </location>
</feature>
<dbReference type="RefSeq" id="WP_029376514.1">
    <property type="nucleotide sequence ID" value="NZ_CP090986.1"/>
</dbReference>
<dbReference type="InterPro" id="IPR052529">
    <property type="entry name" value="Bact_Transport_Assoc"/>
</dbReference>
<dbReference type="EMBL" id="MW364978">
    <property type="protein sequence ID" value="QRX38752.1"/>
    <property type="molecule type" value="Genomic_DNA"/>
</dbReference>
<dbReference type="PANTHER" id="PTHR30590">
    <property type="entry name" value="INNER MEMBRANE PROTEIN"/>
    <property type="match status" value="1"/>
</dbReference>
<dbReference type="PANTHER" id="PTHR30590:SF3">
    <property type="entry name" value="HYPOTHETICAL MEMBRANE SPANNING PROTEIN"/>
    <property type="match status" value="1"/>
</dbReference>
<feature type="transmembrane region" description="Helical" evidence="1">
    <location>
        <begin position="282"/>
        <end position="300"/>
    </location>
</feature>
<accession>A0A8B5RSK6</accession>
<feature type="transmembrane region" description="Helical" evidence="1">
    <location>
        <begin position="212"/>
        <end position="232"/>
    </location>
</feature>
<proteinExistence type="predicted"/>
<evidence type="ECO:0000256" key="1">
    <source>
        <dbReference type="SAM" id="Phobius"/>
    </source>
</evidence>
<evidence type="ECO:0000259" key="2">
    <source>
        <dbReference type="Pfam" id="PF04235"/>
    </source>
</evidence>
<name>A0A8B5RSK6_STAEP</name>
<feature type="transmembrane region" description="Helical" evidence="1">
    <location>
        <begin position="252"/>
        <end position="270"/>
    </location>
</feature>
<reference evidence="3" key="1">
    <citation type="submission" date="2020-12" db="EMBL/GenBank/DDBJ databases">
        <title>Staphylococcus epidermidis phages transfer antimicrobial-resistance plasmids and enable chromosomal island mobilization.</title>
        <authorList>
            <person name="Fisarova L."/>
            <person name="Botka T."/>
            <person name="Du X."/>
            <person name="Maslanova I."/>
            <person name="Bardy P."/>
            <person name="Pantucek R."/>
            <person name="Muhlenbruch L."/>
            <person name="Benesik M."/>
            <person name="Winstel V."/>
            <person name="Larsen J."/>
            <person name="Rosenstein R."/>
            <person name="Peschel A."/>
            <person name="Doskar J."/>
        </authorList>
    </citation>
    <scope>NUCLEOTIDE SEQUENCE</scope>
    <source>
        <strain evidence="3">SE456</strain>
        <plasmid evidence="3">pSE456_1</plasmid>
    </source>
</reference>
<keyword evidence="1" id="KW-0472">Membrane</keyword>
<feature type="transmembrane region" description="Helical" evidence="1">
    <location>
        <begin position="130"/>
        <end position="148"/>
    </location>
</feature>
<dbReference type="Pfam" id="PF04235">
    <property type="entry name" value="DUF418"/>
    <property type="match status" value="1"/>
</dbReference>
<dbReference type="InterPro" id="IPR007349">
    <property type="entry name" value="DUF418"/>
</dbReference>
<protein>
    <submittedName>
        <fullName evidence="3">DUF418 domain-containing protein</fullName>
    </submittedName>
</protein>
<sequence>MKQRRIVSLDIIRGLAIYLIVFMNSLEVIPRVAGENIIETHTDAIIYNLEEIFIENKFIGLFSLLFGISMGIFMDNARRKNLSPLKLMFRRLLFLLIVGIMTFMFLTPFLPYAIIGLIIMFVENLKKPKLTLIFLIVVILSFIAISIYQNNFFHLNIAITLDMLLGLFLWQSGTISNFKEYKRQYLVSLIIGLIIITLVDLNWMYFDFDKNLILYLITPLQTFIYFILLMFITQSQRVRQWLKPAEKVGKTAFTNFILQILLLNLIIRIFFNSSCPTPSRSILISVITILIMSVLTKVWLKYFKQGPLEKIWRMWTYKNIQNK</sequence>